<dbReference type="AlphaFoldDB" id="A0A846TE15"/>
<keyword evidence="1" id="KW-0472">Membrane</keyword>
<evidence type="ECO:0000256" key="1">
    <source>
        <dbReference type="SAM" id="Phobius"/>
    </source>
</evidence>
<sequence length="397" mass="43699">MAQDWFIELLKGTGRLLLHPVFYYSFIIAAVLGVSRVRRERKNFTVRAQDAYFELRQLVPLGLLVGLVISIIVIAAGIAIPFAAIVLVATATLLLSLLTKVRLLTPAYTIGAAFFALIFLSGKEIDLPLAGDLFSTLDEKIYPSIAILLALLTIGEGFLILRNGKKGTSPKLKKSKRGQTVGVHEVKRLWVVPAFMLVPGSVLTLPFEWWPVIALGDNTYSLILVPFAIGMHQQVQGMLPKEAVQQLGSRVTGLGILITLIAAAGYWYPIASVAAVSLAIIGREALTLTQRMQEESRPFYFSKKNHGVMILGILPGSPADKMALGVGELVTKVNGTNVHDEQSFYEVLSRNRAHCKLEVLDTNGQIRFVQRALYEGDHHELGILFVQDEKKWDSEVV</sequence>
<evidence type="ECO:0000313" key="3">
    <source>
        <dbReference type="EMBL" id="NKE06773.1"/>
    </source>
</evidence>
<comment type="caution">
    <text evidence="3">The sequence shown here is derived from an EMBL/GenBank/DDBJ whole genome shotgun (WGS) entry which is preliminary data.</text>
</comment>
<dbReference type="InterPro" id="IPR001478">
    <property type="entry name" value="PDZ"/>
</dbReference>
<feature type="transmembrane region" description="Helical" evidence="1">
    <location>
        <begin position="103"/>
        <end position="121"/>
    </location>
</feature>
<dbReference type="SUPFAM" id="SSF50156">
    <property type="entry name" value="PDZ domain-like"/>
    <property type="match status" value="1"/>
</dbReference>
<feature type="transmembrane region" description="Helical" evidence="1">
    <location>
        <begin position="82"/>
        <end position="98"/>
    </location>
</feature>
<dbReference type="InterPro" id="IPR036034">
    <property type="entry name" value="PDZ_sf"/>
</dbReference>
<dbReference type="Gene3D" id="2.30.42.10">
    <property type="match status" value="1"/>
</dbReference>
<feature type="transmembrane region" description="Helical" evidence="1">
    <location>
        <begin position="182"/>
        <end position="203"/>
    </location>
</feature>
<organism evidence="3 4">
    <name type="scientific">Mesobacillus selenatarsenatis</name>
    <dbReference type="NCBI Taxonomy" id="388741"/>
    <lineage>
        <taxon>Bacteria</taxon>
        <taxon>Bacillati</taxon>
        <taxon>Bacillota</taxon>
        <taxon>Bacilli</taxon>
        <taxon>Bacillales</taxon>
        <taxon>Bacillaceae</taxon>
        <taxon>Mesobacillus</taxon>
    </lineage>
</organism>
<dbReference type="Proteomes" id="UP000587942">
    <property type="component" value="Unassembled WGS sequence"/>
</dbReference>
<name>A0A846TE15_9BACI</name>
<proteinExistence type="predicted"/>
<dbReference type="RefSeq" id="WP_167833187.1">
    <property type="nucleotide sequence ID" value="NZ_JAAVUM010000010.1"/>
</dbReference>
<dbReference type="EMBL" id="JAAVUM010000010">
    <property type="protein sequence ID" value="NKE06773.1"/>
    <property type="molecule type" value="Genomic_DNA"/>
</dbReference>
<feature type="transmembrane region" description="Helical" evidence="1">
    <location>
        <begin position="20"/>
        <end position="37"/>
    </location>
</feature>
<evidence type="ECO:0000259" key="2">
    <source>
        <dbReference type="SMART" id="SM00228"/>
    </source>
</evidence>
<feature type="transmembrane region" description="Helical" evidence="1">
    <location>
        <begin position="58"/>
        <end position="76"/>
    </location>
</feature>
<keyword evidence="1" id="KW-0812">Transmembrane</keyword>
<dbReference type="SMART" id="SM00228">
    <property type="entry name" value="PDZ"/>
    <property type="match status" value="1"/>
</dbReference>
<protein>
    <submittedName>
        <fullName evidence="3">PDZ domain-containing protein</fullName>
    </submittedName>
</protein>
<accession>A0A846TE15</accession>
<feature type="domain" description="PDZ" evidence="2">
    <location>
        <begin position="297"/>
        <end position="363"/>
    </location>
</feature>
<gene>
    <name evidence="3" type="ORF">GWK17_15065</name>
</gene>
<evidence type="ECO:0000313" key="4">
    <source>
        <dbReference type="Proteomes" id="UP000587942"/>
    </source>
</evidence>
<reference evidence="3 4" key="1">
    <citation type="submission" date="2020-03" db="EMBL/GenBank/DDBJ databases">
        <authorList>
            <person name="Sun Q."/>
        </authorList>
    </citation>
    <scope>NUCLEOTIDE SEQUENCE [LARGE SCALE GENOMIC DNA]</scope>
    <source>
        <strain evidence="3 4">KACC 21451</strain>
    </source>
</reference>
<keyword evidence="1" id="KW-1133">Transmembrane helix</keyword>
<feature type="transmembrane region" description="Helical" evidence="1">
    <location>
        <begin position="141"/>
        <end position="161"/>
    </location>
</feature>